<dbReference type="InterPro" id="IPR005615">
    <property type="entry name" value="Glutathione_synthase"/>
</dbReference>
<dbReference type="Pfam" id="PF03917">
    <property type="entry name" value="GSH_synth_ATP"/>
    <property type="match status" value="1"/>
</dbReference>
<dbReference type="InterPro" id="IPR056560">
    <property type="entry name" value="HTH_NDX"/>
</dbReference>
<keyword evidence="4" id="KW-0238">DNA-binding</keyword>
<dbReference type="GO" id="GO:0009908">
    <property type="term" value="P:flower development"/>
    <property type="evidence" value="ECO:0007669"/>
    <property type="project" value="InterPro"/>
</dbReference>
<proteinExistence type="predicted"/>
<protein>
    <submittedName>
        <fullName evidence="4">Nodulin homeobox</fullName>
    </submittedName>
</protein>
<dbReference type="STRING" id="4577.A0A1D6F7W1"/>
<dbReference type="EMBL" id="CM007648">
    <property type="protein sequence ID" value="ONM27313.1"/>
    <property type="molecule type" value="Genomic_DNA"/>
</dbReference>
<dbReference type="Gene3D" id="3.30.1490.80">
    <property type="match status" value="1"/>
</dbReference>
<feature type="compositionally biased region" description="Polar residues" evidence="1">
    <location>
        <begin position="461"/>
        <end position="476"/>
    </location>
</feature>
<dbReference type="Pfam" id="PF24679">
    <property type="entry name" value="Nodulin_C"/>
    <property type="match status" value="1"/>
</dbReference>
<dbReference type="AlphaFoldDB" id="A0A1D6F7W1"/>
<feature type="region of interest" description="Disordered" evidence="1">
    <location>
        <begin position="256"/>
        <end position="299"/>
    </location>
</feature>
<feature type="domain" description="Nodulin homeobox C-terminal" evidence="3">
    <location>
        <begin position="488"/>
        <end position="570"/>
    </location>
</feature>
<feature type="region of interest" description="Disordered" evidence="1">
    <location>
        <begin position="1"/>
        <end position="27"/>
    </location>
</feature>
<evidence type="ECO:0000313" key="4">
    <source>
        <dbReference type="EMBL" id="ONM27313.1"/>
    </source>
</evidence>
<keyword evidence="4" id="KW-0371">Homeobox</keyword>
<dbReference type="InterPro" id="IPR014049">
    <property type="entry name" value="Glutathione_synthase_N_euk"/>
</dbReference>
<dbReference type="GO" id="GO:0004363">
    <property type="term" value="F:glutathione synthase activity"/>
    <property type="evidence" value="ECO:0007669"/>
    <property type="project" value="InterPro"/>
</dbReference>
<feature type="region of interest" description="Disordered" evidence="1">
    <location>
        <begin position="417"/>
        <end position="476"/>
    </location>
</feature>
<dbReference type="InParanoid" id="A0A1D6F7W1"/>
<dbReference type="PANTHER" id="PTHR35743:SF1">
    <property type="entry name" value="NODULIN HOMEOBOX"/>
    <property type="match status" value="1"/>
</dbReference>
<dbReference type="GO" id="GO:0005524">
    <property type="term" value="F:ATP binding"/>
    <property type="evidence" value="ECO:0007669"/>
    <property type="project" value="InterPro"/>
</dbReference>
<dbReference type="InterPro" id="IPR056559">
    <property type="entry name" value="NDX_C"/>
</dbReference>
<evidence type="ECO:0000259" key="2">
    <source>
        <dbReference type="Pfam" id="PF24426"/>
    </source>
</evidence>
<sequence>MNPFPIPLSGLRRRQGTKPERDGINRGSARLRIGFPHAMSSPCVSHHQQVRLRLRAASRLPAPDTASFAPPAPRRLRVAHAAMSAKAPLGVAPAEEGPGTPGQQAVLGEMVEDAAVWCAVHGLVVGDRANLRSGTVPGVGLVHAPFSLLPARFPVSFFNQACELAPIFNELVDRVSLDGEFLQAALSRQVLNSIHWILLVNNGLSFSNFRTKQVDEFTSRLLEIHDKMMSINKKEVVQNDIPPESMDAMRPVQQHLPTQTSTPASKMNNLPKDAHNMEVSTPVPPINSEGNDEDETPKNTVSRNGGFLQNAVGQDLVHLGVARTASGGPSVVASGVSTGHQHNIMDLDERQPKRRKRALMNNEKIDELEKALVDEPEMHKNWSEKLSLSGPEITASQLKTGKTVLNIRKAKLARIAKERAENADKPSIPHPGESSESAGEDNYLPPAGVMTALSKGGSLLSPDSTEQTSQAELSPNTTMMVRPFTRSFSLEPGRLVSLVDSDGKEVGRGKIFQAPGKSTTKSCVCVVDVTELRTEKWRELPHPSEAFGWTFQEAEVRNGGIIRVSWDAVRLFPVA</sequence>
<feature type="domain" description="Nodulin homeobox homeobox-like" evidence="2">
    <location>
        <begin position="360"/>
        <end position="419"/>
    </location>
</feature>
<feature type="compositionally biased region" description="Polar residues" evidence="1">
    <location>
        <begin position="256"/>
        <end position="268"/>
    </location>
</feature>
<dbReference type="SMR" id="A0A1D6F7W1"/>
<evidence type="ECO:0000256" key="1">
    <source>
        <dbReference type="SAM" id="MobiDB-lite"/>
    </source>
</evidence>
<gene>
    <name evidence="4" type="ORF">ZEAMMB73_Zm00001d007670</name>
</gene>
<dbReference type="ExpressionAtlas" id="A0A1D6F7W1">
    <property type="expression patterns" value="baseline and differential"/>
</dbReference>
<dbReference type="PANTHER" id="PTHR35743">
    <property type="entry name" value="NODULIN HOMEOBOX"/>
    <property type="match status" value="1"/>
</dbReference>
<dbReference type="SUPFAM" id="SSF56059">
    <property type="entry name" value="Glutathione synthetase ATP-binding domain-like"/>
    <property type="match status" value="1"/>
</dbReference>
<dbReference type="FunFam" id="3.30.1490.80:FF:000010">
    <property type="entry name" value="Glutathione synthetase"/>
    <property type="match status" value="1"/>
</dbReference>
<evidence type="ECO:0000259" key="3">
    <source>
        <dbReference type="Pfam" id="PF24679"/>
    </source>
</evidence>
<organism evidence="4">
    <name type="scientific">Zea mays</name>
    <name type="common">Maize</name>
    <dbReference type="NCBI Taxonomy" id="4577"/>
    <lineage>
        <taxon>Eukaryota</taxon>
        <taxon>Viridiplantae</taxon>
        <taxon>Streptophyta</taxon>
        <taxon>Embryophyta</taxon>
        <taxon>Tracheophyta</taxon>
        <taxon>Spermatophyta</taxon>
        <taxon>Magnoliopsida</taxon>
        <taxon>Liliopsida</taxon>
        <taxon>Poales</taxon>
        <taxon>Poaceae</taxon>
        <taxon>PACMAD clade</taxon>
        <taxon>Panicoideae</taxon>
        <taxon>Andropogonodae</taxon>
        <taxon>Andropogoneae</taxon>
        <taxon>Tripsacinae</taxon>
        <taxon>Zea</taxon>
    </lineage>
</organism>
<name>A0A1D6F7W1_MAIZE</name>
<accession>A0A1D6F7W1</accession>
<dbReference type="InterPro" id="IPR039325">
    <property type="entry name" value="NDX"/>
</dbReference>
<reference evidence="4" key="1">
    <citation type="submission" date="2015-12" db="EMBL/GenBank/DDBJ databases">
        <title>Update maize B73 reference genome by single molecule sequencing technologies.</title>
        <authorList>
            <consortium name="Maize Genome Sequencing Project"/>
            <person name="Ware D."/>
        </authorList>
    </citation>
    <scope>NUCLEOTIDE SEQUENCE [LARGE SCALE GENOMIC DNA]</scope>
    <source>
        <tissue evidence="4">Seedling</tissue>
    </source>
</reference>
<dbReference type="Pfam" id="PF24426">
    <property type="entry name" value="HTH_NDX"/>
    <property type="match status" value="1"/>
</dbReference>
<dbReference type="GO" id="GO:0003697">
    <property type="term" value="F:single-stranded DNA binding"/>
    <property type="evidence" value="ECO:0007669"/>
    <property type="project" value="InterPro"/>
</dbReference>